<evidence type="ECO:0000256" key="1">
    <source>
        <dbReference type="ARBA" id="ARBA00004429"/>
    </source>
</evidence>
<dbReference type="OrthoDB" id="9781845at2"/>
<dbReference type="PROSITE" id="PS50192">
    <property type="entry name" value="T_SNARE"/>
    <property type="match status" value="1"/>
</dbReference>
<feature type="transmembrane region" description="Helical" evidence="7">
    <location>
        <begin position="282"/>
        <end position="305"/>
    </location>
</feature>
<evidence type="ECO:0000259" key="9">
    <source>
        <dbReference type="PROSITE" id="PS50192"/>
    </source>
</evidence>
<evidence type="ECO:0000313" key="12">
    <source>
        <dbReference type="Proteomes" id="UP000002383"/>
    </source>
</evidence>
<dbReference type="EMBL" id="CP001339">
    <property type="protein sequence ID" value="ACL73044.1"/>
    <property type="molecule type" value="Genomic_DNA"/>
</dbReference>
<dbReference type="InterPro" id="IPR003660">
    <property type="entry name" value="HAMP_dom"/>
</dbReference>
<dbReference type="InterPro" id="IPR004089">
    <property type="entry name" value="MCPsignal_dom"/>
</dbReference>
<keyword evidence="7" id="KW-0812">Transmembrane</keyword>
<dbReference type="HOGENOM" id="CLU_000445_107_19_6"/>
<comment type="similarity">
    <text evidence="4">Belongs to the methyl-accepting chemotaxis (MCP) protein family.</text>
</comment>
<evidence type="ECO:0000256" key="3">
    <source>
        <dbReference type="ARBA" id="ARBA00023224"/>
    </source>
</evidence>
<dbReference type="Pfam" id="PF14827">
    <property type="entry name" value="dCache_3"/>
    <property type="match status" value="1"/>
</dbReference>
<comment type="subcellular location">
    <subcellularLocation>
        <location evidence="1">Cell inner membrane</location>
        <topology evidence="1">Multi-pass membrane protein</topology>
    </subcellularLocation>
</comment>
<dbReference type="PANTHER" id="PTHR32089:SF112">
    <property type="entry name" value="LYSOZYME-LIKE PROTEIN-RELATED"/>
    <property type="match status" value="1"/>
</dbReference>
<feature type="coiled-coil region" evidence="6">
    <location>
        <begin position="355"/>
        <end position="393"/>
    </location>
</feature>
<protein>
    <submittedName>
        <fullName evidence="11">Putative methyl-accepting chemotaxis sensory transducer</fullName>
    </submittedName>
</protein>
<keyword evidence="2" id="KW-0997">Cell inner membrane</keyword>
<dbReference type="Gene3D" id="3.30.450.20">
    <property type="entry name" value="PAS domain"/>
    <property type="match status" value="1"/>
</dbReference>
<dbReference type="FunFam" id="1.10.287.950:FF:000001">
    <property type="entry name" value="Methyl-accepting chemotaxis sensory transducer"/>
    <property type="match status" value="1"/>
</dbReference>
<sequence precursor="true">MFNNLKISVRLLGGIAILLLLTVGLILPVVLNNLGGMSQRAEERQLQDLFLSLRTAIDAQSQQAEAMAASVSNIPEIQAAFAARDRDRLAELTVPIFQNMGQSHGIDQFQFHLAPATSYLRVHRPDRHGDDLSAFRNTVVETNRTRRAVQGLERGVAGLGVRGVVPMFYQGQHTGSVEFGLTFGQSFFDDFTRQYGAGAALHIPGDAGAFNRFASSIGEEALLSREELARALRGETVLRQTEHRGTPVAVYGRVINDFAGQPVGVLELMVDRSEYVAGYREALFSVLGVGLLVLVLGMGLAWVIARGIVKPLCETVARLDDIAQGEGDLTQRLPVEGKNELTQLAVAFNAFVTKIQDVVRQVAGATSQLAAASEELSATAEQTTNQVRRQQNETDQVATAMNEMTATVQEVARNATDAAAAARETDQEASAGRDVVGATIRSIESLASEVENAAGVIQRLSADSEEIGKVLDVIRGIAEQTNLLALNAAIEAARAGEQGRGFAVVADEVRTLASRTQESTHTIQEMIERLQGNASSAVTVMEKGRVQATGSVEQAAKAGQSLKSITGAVARITDMNTQIASAAEEQSAVAEEINRNVVNISQAVDETASGSQQISTASDELARLAAELQGMVGQFKV</sequence>
<dbReference type="AlphaFoldDB" id="B8GT29"/>
<name>B8GT29_THISH</name>
<keyword evidence="6" id="KW-0175">Coiled coil</keyword>
<dbReference type="SUPFAM" id="SSF58104">
    <property type="entry name" value="Methyl-accepting chemotaxis protein (MCP) signaling domain"/>
    <property type="match status" value="1"/>
</dbReference>
<dbReference type="Proteomes" id="UP000002383">
    <property type="component" value="Chromosome"/>
</dbReference>
<dbReference type="PROSITE" id="PS50111">
    <property type="entry name" value="CHEMOTAXIS_TRANSDUC_2"/>
    <property type="match status" value="1"/>
</dbReference>
<evidence type="ECO:0000259" key="10">
    <source>
        <dbReference type="PROSITE" id="PS50885"/>
    </source>
</evidence>
<dbReference type="InterPro" id="IPR000727">
    <property type="entry name" value="T_SNARE_dom"/>
</dbReference>
<feature type="domain" description="T-SNARE coiled-coil homology" evidence="9">
    <location>
        <begin position="560"/>
        <end position="614"/>
    </location>
</feature>
<reference evidence="11 12" key="1">
    <citation type="journal article" date="2011" name="Stand. Genomic Sci.">
        <title>Complete genome sequence of 'Thioalkalivibrio sulfidophilus' HL-EbGr7.</title>
        <authorList>
            <person name="Muyzer G."/>
            <person name="Sorokin D.Y."/>
            <person name="Mavromatis K."/>
            <person name="Lapidus A."/>
            <person name="Clum A."/>
            <person name="Ivanova N."/>
            <person name="Pati A."/>
            <person name="d'Haeseleer P."/>
            <person name="Woyke T."/>
            <person name="Kyrpides N.C."/>
        </authorList>
    </citation>
    <scope>NUCLEOTIDE SEQUENCE [LARGE SCALE GENOMIC DNA]</scope>
    <source>
        <strain evidence="11 12">HL-EbGR7</strain>
    </source>
</reference>
<keyword evidence="3 5" id="KW-0807">Transducer</keyword>
<dbReference type="SMART" id="SM00283">
    <property type="entry name" value="MA"/>
    <property type="match status" value="1"/>
</dbReference>
<keyword evidence="7" id="KW-1133">Transmembrane helix</keyword>
<evidence type="ECO:0000256" key="6">
    <source>
        <dbReference type="SAM" id="Coils"/>
    </source>
</evidence>
<dbReference type="Gene3D" id="1.10.287.950">
    <property type="entry name" value="Methyl-accepting chemotaxis protein"/>
    <property type="match status" value="1"/>
</dbReference>
<accession>B8GT29</accession>
<dbReference type="SUPFAM" id="SSF103190">
    <property type="entry name" value="Sensory domain-like"/>
    <property type="match status" value="1"/>
</dbReference>
<feature type="domain" description="HAMP" evidence="10">
    <location>
        <begin position="306"/>
        <end position="360"/>
    </location>
</feature>
<organism evidence="11 12">
    <name type="scientific">Thioalkalivibrio sulfidiphilus (strain HL-EbGR7)</name>
    <dbReference type="NCBI Taxonomy" id="396588"/>
    <lineage>
        <taxon>Bacteria</taxon>
        <taxon>Pseudomonadati</taxon>
        <taxon>Pseudomonadota</taxon>
        <taxon>Gammaproteobacteria</taxon>
        <taxon>Chromatiales</taxon>
        <taxon>Ectothiorhodospiraceae</taxon>
        <taxon>Thioalkalivibrio</taxon>
    </lineage>
</organism>
<keyword evidence="2" id="KW-1003">Cell membrane</keyword>
<dbReference type="PRINTS" id="PR00260">
    <property type="entry name" value="CHEMTRNSDUCR"/>
</dbReference>
<dbReference type="PROSITE" id="PS50885">
    <property type="entry name" value="HAMP"/>
    <property type="match status" value="1"/>
</dbReference>
<dbReference type="SMART" id="SM00304">
    <property type="entry name" value="HAMP"/>
    <property type="match status" value="2"/>
</dbReference>
<evidence type="ECO:0000256" key="7">
    <source>
        <dbReference type="SAM" id="Phobius"/>
    </source>
</evidence>
<dbReference type="InterPro" id="IPR004090">
    <property type="entry name" value="Chemotax_Me-accpt_rcpt"/>
</dbReference>
<dbReference type="PANTHER" id="PTHR32089">
    <property type="entry name" value="METHYL-ACCEPTING CHEMOTAXIS PROTEIN MCPB"/>
    <property type="match status" value="1"/>
</dbReference>
<dbReference type="Pfam" id="PF00672">
    <property type="entry name" value="HAMP"/>
    <property type="match status" value="1"/>
</dbReference>
<evidence type="ECO:0000256" key="4">
    <source>
        <dbReference type="ARBA" id="ARBA00029447"/>
    </source>
</evidence>
<keyword evidence="7" id="KW-0472">Membrane</keyword>
<dbReference type="GO" id="GO:0005886">
    <property type="term" value="C:plasma membrane"/>
    <property type="evidence" value="ECO:0007669"/>
    <property type="project" value="UniProtKB-SubCell"/>
</dbReference>
<dbReference type="GO" id="GO:0004888">
    <property type="term" value="F:transmembrane signaling receptor activity"/>
    <property type="evidence" value="ECO:0007669"/>
    <property type="project" value="InterPro"/>
</dbReference>
<evidence type="ECO:0000313" key="11">
    <source>
        <dbReference type="EMBL" id="ACL73044.1"/>
    </source>
</evidence>
<dbReference type="GO" id="GO:0006935">
    <property type="term" value="P:chemotaxis"/>
    <property type="evidence" value="ECO:0007669"/>
    <property type="project" value="InterPro"/>
</dbReference>
<dbReference type="STRING" id="396588.Tgr7_1963"/>
<evidence type="ECO:0000256" key="2">
    <source>
        <dbReference type="ARBA" id="ARBA00022519"/>
    </source>
</evidence>
<dbReference type="KEGG" id="tgr:Tgr7_1963"/>
<keyword evidence="12" id="KW-1185">Reference proteome</keyword>
<feature type="domain" description="Methyl-accepting transducer" evidence="8">
    <location>
        <begin position="365"/>
        <end position="601"/>
    </location>
</feature>
<evidence type="ECO:0000259" key="8">
    <source>
        <dbReference type="PROSITE" id="PS50111"/>
    </source>
</evidence>
<proteinExistence type="inferred from homology"/>
<dbReference type="RefSeq" id="WP_012638523.1">
    <property type="nucleotide sequence ID" value="NC_011901.1"/>
</dbReference>
<dbReference type="Pfam" id="PF00015">
    <property type="entry name" value="MCPsignal"/>
    <property type="match status" value="1"/>
</dbReference>
<evidence type="ECO:0000256" key="5">
    <source>
        <dbReference type="PROSITE-ProRule" id="PRU00284"/>
    </source>
</evidence>
<dbReference type="InterPro" id="IPR029151">
    <property type="entry name" value="Sensor-like_sf"/>
</dbReference>
<feature type="transmembrane region" description="Helical" evidence="7">
    <location>
        <begin position="12"/>
        <end position="31"/>
    </location>
</feature>
<dbReference type="CDD" id="cd06225">
    <property type="entry name" value="HAMP"/>
    <property type="match status" value="1"/>
</dbReference>
<gene>
    <name evidence="11" type="ordered locus">Tgr7_1963</name>
</gene>
<dbReference type="eggNOG" id="COG0840">
    <property type="taxonomic scope" value="Bacteria"/>
</dbReference>
<dbReference type="GO" id="GO:0007165">
    <property type="term" value="P:signal transduction"/>
    <property type="evidence" value="ECO:0007669"/>
    <property type="project" value="UniProtKB-KW"/>
</dbReference>
<dbReference type="CDD" id="cd11386">
    <property type="entry name" value="MCP_signal"/>
    <property type="match status" value="1"/>
</dbReference>
<dbReference type="InterPro" id="IPR029150">
    <property type="entry name" value="dCache_3"/>
</dbReference>